<evidence type="ECO:0000313" key="3">
    <source>
        <dbReference type="Proteomes" id="UP001630127"/>
    </source>
</evidence>
<feature type="transmembrane region" description="Helical" evidence="1">
    <location>
        <begin position="66"/>
        <end position="85"/>
    </location>
</feature>
<dbReference type="Proteomes" id="UP001630127">
    <property type="component" value="Unassembled WGS sequence"/>
</dbReference>
<organism evidence="2 3">
    <name type="scientific">Cinchona calisaya</name>
    <dbReference type="NCBI Taxonomy" id="153742"/>
    <lineage>
        <taxon>Eukaryota</taxon>
        <taxon>Viridiplantae</taxon>
        <taxon>Streptophyta</taxon>
        <taxon>Embryophyta</taxon>
        <taxon>Tracheophyta</taxon>
        <taxon>Spermatophyta</taxon>
        <taxon>Magnoliopsida</taxon>
        <taxon>eudicotyledons</taxon>
        <taxon>Gunneridae</taxon>
        <taxon>Pentapetalae</taxon>
        <taxon>asterids</taxon>
        <taxon>lamiids</taxon>
        <taxon>Gentianales</taxon>
        <taxon>Rubiaceae</taxon>
        <taxon>Cinchonoideae</taxon>
        <taxon>Cinchoneae</taxon>
        <taxon>Cinchona</taxon>
    </lineage>
</organism>
<reference evidence="2 3" key="1">
    <citation type="submission" date="2024-11" db="EMBL/GenBank/DDBJ databases">
        <title>A near-complete genome assembly of Cinchona calisaya.</title>
        <authorList>
            <person name="Lian D.C."/>
            <person name="Zhao X.W."/>
            <person name="Wei L."/>
        </authorList>
    </citation>
    <scope>NUCLEOTIDE SEQUENCE [LARGE SCALE GENOMIC DNA]</scope>
    <source>
        <tissue evidence="2">Nenye</tissue>
    </source>
</reference>
<feature type="transmembrane region" description="Helical" evidence="1">
    <location>
        <begin position="97"/>
        <end position="121"/>
    </location>
</feature>
<gene>
    <name evidence="2" type="ORF">ACH5RR_023739</name>
</gene>
<evidence type="ECO:0000313" key="2">
    <source>
        <dbReference type="EMBL" id="KAL3516837.1"/>
    </source>
</evidence>
<proteinExistence type="predicted"/>
<accession>A0ABD2ZBH5</accession>
<name>A0ABD2ZBH5_9GENT</name>
<sequence length="161" mass="18093">MSCFAVLFRGAYNVVRGYFWRGTSYEELTNFGLFPANVPHHLLKVYLLQASVVAYMLYGFESCNFFTIGAGELFAGSLAICWFIAPERWVCSGSICAILTFYVGIYTQFLVARGASVLYFVQDALTFFVDSPAILGNCFYVLLSRLVPIRADRMPPQLELV</sequence>
<keyword evidence="1" id="KW-0812">Transmembrane</keyword>
<feature type="transmembrane region" description="Helical" evidence="1">
    <location>
        <begin position="127"/>
        <end position="147"/>
    </location>
</feature>
<keyword evidence="3" id="KW-1185">Reference proteome</keyword>
<evidence type="ECO:0000256" key="1">
    <source>
        <dbReference type="SAM" id="Phobius"/>
    </source>
</evidence>
<keyword evidence="1" id="KW-0472">Membrane</keyword>
<dbReference type="AlphaFoldDB" id="A0ABD2ZBH5"/>
<dbReference type="EMBL" id="JBJUIK010000010">
    <property type="protein sequence ID" value="KAL3516837.1"/>
    <property type="molecule type" value="Genomic_DNA"/>
</dbReference>
<keyword evidence="1" id="KW-1133">Transmembrane helix</keyword>
<comment type="caution">
    <text evidence="2">The sequence shown here is derived from an EMBL/GenBank/DDBJ whole genome shotgun (WGS) entry which is preliminary data.</text>
</comment>
<protein>
    <submittedName>
        <fullName evidence="2">Uncharacterized protein</fullName>
    </submittedName>
</protein>